<dbReference type="Proteomes" id="UP000325577">
    <property type="component" value="Linkage Group LG13"/>
</dbReference>
<reference evidence="3 4" key="1">
    <citation type="submission" date="2019-09" db="EMBL/GenBank/DDBJ databases">
        <title>A chromosome-level genome assembly of the Chinese tupelo Nyssa sinensis.</title>
        <authorList>
            <person name="Yang X."/>
            <person name="Kang M."/>
            <person name="Yang Y."/>
            <person name="Xiong H."/>
            <person name="Wang M."/>
            <person name="Zhang Z."/>
            <person name="Wang Z."/>
            <person name="Wu H."/>
            <person name="Ma T."/>
            <person name="Liu J."/>
            <person name="Xi Z."/>
        </authorList>
    </citation>
    <scope>NUCLEOTIDE SEQUENCE [LARGE SCALE GENOMIC DNA]</scope>
    <source>
        <strain evidence="3">J267</strain>
        <tissue evidence="3">Leaf</tissue>
    </source>
</reference>
<dbReference type="AlphaFoldDB" id="A0A5J5BDT1"/>
<accession>A0A5J5BDT1</accession>
<proteinExistence type="predicted"/>
<evidence type="ECO:0000259" key="2">
    <source>
        <dbReference type="Pfam" id="PF25797"/>
    </source>
</evidence>
<name>A0A5J5BDT1_9ASTE</name>
<feature type="chain" id="PRO_5023913827" description="HD-Zip IV C-terminal domain-containing protein" evidence="1">
    <location>
        <begin position="16"/>
        <end position="103"/>
    </location>
</feature>
<evidence type="ECO:0000313" key="3">
    <source>
        <dbReference type="EMBL" id="KAA8541243.1"/>
    </source>
</evidence>
<evidence type="ECO:0000256" key="1">
    <source>
        <dbReference type="SAM" id="SignalP"/>
    </source>
</evidence>
<keyword evidence="4" id="KW-1185">Reference proteome</keyword>
<dbReference type="InterPro" id="IPR057993">
    <property type="entry name" value="HD-Zip_IV_C"/>
</dbReference>
<sequence>MFITAALSLTSFSQAGFLPNMQWDIMSNGGPVQSIANLAEGQDRGNAVTIREALRFLLRERDNSKAERAQHLKQIHDLTCKNIFKKKRGNSWSCRNRILAWVR</sequence>
<feature type="signal peptide" evidence="1">
    <location>
        <begin position="1"/>
        <end position="15"/>
    </location>
</feature>
<evidence type="ECO:0000313" key="4">
    <source>
        <dbReference type="Proteomes" id="UP000325577"/>
    </source>
</evidence>
<keyword evidence="1" id="KW-0732">Signal</keyword>
<feature type="domain" description="HD-Zip IV C-terminal" evidence="2">
    <location>
        <begin position="21"/>
        <end position="53"/>
    </location>
</feature>
<dbReference type="EMBL" id="CM018036">
    <property type="protein sequence ID" value="KAA8541243.1"/>
    <property type="molecule type" value="Genomic_DNA"/>
</dbReference>
<protein>
    <recommendedName>
        <fullName evidence="2">HD-Zip IV C-terminal domain-containing protein</fullName>
    </recommendedName>
</protein>
<dbReference type="Pfam" id="PF25797">
    <property type="entry name" value="PDF2_C"/>
    <property type="match status" value="1"/>
</dbReference>
<organism evidence="3 4">
    <name type="scientific">Nyssa sinensis</name>
    <dbReference type="NCBI Taxonomy" id="561372"/>
    <lineage>
        <taxon>Eukaryota</taxon>
        <taxon>Viridiplantae</taxon>
        <taxon>Streptophyta</taxon>
        <taxon>Embryophyta</taxon>
        <taxon>Tracheophyta</taxon>
        <taxon>Spermatophyta</taxon>
        <taxon>Magnoliopsida</taxon>
        <taxon>eudicotyledons</taxon>
        <taxon>Gunneridae</taxon>
        <taxon>Pentapetalae</taxon>
        <taxon>asterids</taxon>
        <taxon>Cornales</taxon>
        <taxon>Nyssaceae</taxon>
        <taxon>Nyssa</taxon>
    </lineage>
</organism>
<gene>
    <name evidence="3" type="ORF">F0562_025150</name>
</gene>